<feature type="region of interest" description="Disordered" evidence="1">
    <location>
        <begin position="325"/>
        <end position="352"/>
    </location>
</feature>
<evidence type="ECO:0000313" key="2">
    <source>
        <dbReference type="EMBL" id="KAK8124191.1"/>
    </source>
</evidence>
<evidence type="ECO:0000256" key="1">
    <source>
        <dbReference type="SAM" id="MobiDB-lite"/>
    </source>
</evidence>
<comment type="caution">
    <text evidence="2">The sequence shown here is derived from an EMBL/GenBank/DDBJ whole genome shotgun (WGS) entry which is preliminary data.</text>
</comment>
<gene>
    <name evidence="2" type="ORF">PG999_004109</name>
</gene>
<name>A0AAW0R5J3_9PEZI</name>
<proteinExistence type="predicted"/>
<accession>A0AAW0R5J3</accession>
<reference evidence="2 3" key="1">
    <citation type="submission" date="2023-01" db="EMBL/GenBank/DDBJ databases">
        <title>Analysis of 21 Apiospora genomes using comparative genomics revels a genus with tremendous synthesis potential of carbohydrate active enzymes and secondary metabolites.</title>
        <authorList>
            <person name="Sorensen T."/>
        </authorList>
    </citation>
    <scope>NUCLEOTIDE SEQUENCE [LARGE SCALE GENOMIC DNA]</scope>
    <source>
        <strain evidence="2 3">CBS 117206</strain>
    </source>
</reference>
<evidence type="ECO:0000313" key="3">
    <source>
        <dbReference type="Proteomes" id="UP001392437"/>
    </source>
</evidence>
<protein>
    <submittedName>
        <fullName evidence="2">Uncharacterized protein</fullName>
    </submittedName>
</protein>
<keyword evidence="3" id="KW-1185">Reference proteome</keyword>
<dbReference type="AlphaFoldDB" id="A0AAW0R5J3"/>
<dbReference type="Proteomes" id="UP001392437">
    <property type="component" value="Unassembled WGS sequence"/>
</dbReference>
<dbReference type="EMBL" id="JAQQWP010000003">
    <property type="protein sequence ID" value="KAK8124191.1"/>
    <property type="molecule type" value="Genomic_DNA"/>
</dbReference>
<organism evidence="2 3">
    <name type="scientific">Apiospora kogelbergensis</name>
    <dbReference type="NCBI Taxonomy" id="1337665"/>
    <lineage>
        <taxon>Eukaryota</taxon>
        <taxon>Fungi</taxon>
        <taxon>Dikarya</taxon>
        <taxon>Ascomycota</taxon>
        <taxon>Pezizomycotina</taxon>
        <taxon>Sordariomycetes</taxon>
        <taxon>Xylariomycetidae</taxon>
        <taxon>Amphisphaeriales</taxon>
        <taxon>Apiosporaceae</taxon>
        <taxon>Apiospora</taxon>
    </lineage>
</organism>
<sequence length="725" mass="77552">MVSSIGCRCTVNGFLAPKATPNAKPGDEVHGDPALAGTFGKRAPGSEAIPLLTPADVSPVAGQTDEVSLFQLLESRAASETDFDIDITPTPEQLQTWKVGDTPVGATGKWYEFGKTPGVWKMRGLSGCTGIIILSSKGFWAGHLWENTNENVINGGSAFLKRTSHDNSEERTLDEFKKVAVDIMTEATPANQARNRQHWISLKDLETQKGNPFGSGDDVNVFLLTRAVSATNTAQRYSKQISALGRALKAAVNPGRGQLSAWTYPGAGDSDKLDLKNTNGKIIIEYTPFHGVNPDDNCKHIAAAQVLVNPVKQKAPVIKKTWVATDNQHAKRDASCNKPSGPKPSCYQQNQDPDQGITTEYCVCDKSRTLPFLTISPTVVRTKSCEYTSLPPKDTKRDVAFAAAVAARTAMATTSPTPASPVTVRGAPAVTGSPALAGRDLTITKDLGPPTTDRKHCQVCTRVVNNEDSCSSMRDCVVQTGAVTLEAGSSSVHVGTVTGTALYTGVSSALEKICPTPTKGGFTACKTDSAAIGKVPYVEGGFLATDGEIVVSVESSKYNDTKIRGALIKTAAAAAQKAAAGKNCYEARYDVEELKRRRGWWDPSRLVARLLGGRDHPHPEQEKATWCNSVGFAGPHYYNPWWKLQSQPGATDYMDVHFEFHKGGGGDFDCEFLQGLVDAFAFVAPEFAVGDVGLGEAVKVLCDCASGESCGLRRRELDNSTLVGM</sequence>